<accession>A0ABW4VR90</accession>
<organism evidence="3 4">
    <name type="scientific">Belliella marina</name>
    <dbReference type="NCBI Taxonomy" id="1644146"/>
    <lineage>
        <taxon>Bacteria</taxon>
        <taxon>Pseudomonadati</taxon>
        <taxon>Bacteroidota</taxon>
        <taxon>Cytophagia</taxon>
        <taxon>Cytophagales</taxon>
        <taxon>Cyclobacteriaceae</taxon>
        <taxon>Belliella</taxon>
    </lineage>
</organism>
<dbReference type="Proteomes" id="UP001597361">
    <property type="component" value="Unassembled WGS sequence"/>
</dbReference>
<dbReference type="Pfam" id="PF18990">
    <property type="entry name" value="DUF5723"/>
    <property type="match status" value="1"/>
</dbReference>
<dbReference type="RefSeq" id="WP_376887941.1">
    <property type="nucleotide sequence ID" value="NZ_JBHUHR010000045.1"/>
</dbReference>
<dbReference type="EMBL" id="JBHUHR010000045">
    <property type="protein sequence ID" value="MFD2036681.1"/>
    <property type="molecule type" value="Genomic_DNA"/>
</dbReference>
<evidence type="ECO:0000256" key="1">
    <source>
        <dbReference type="SAM" id="SignalP"/>
    </source>
</evidence>
<keyword evidence="1" id="KW-0732">Signal</keyword>
<comment type="caution">
    <text evidence="3">The sequence shown here is derived from an EMBL/GenBank/DDBJ whole genome shotgun (WGS) entry which is preliminary data.</text>
</comment>
<keyword evidence="4" id="KW-1185">Reference proteome</keyword>
<gene>
    <name evidence="3" type="ORF">ACFSKL_17890</name>
</gene>
<dbReference type="InterPro" id="IPR043781">
    <property type="entry name" value="DUF5723"/>
</dbReference>
<feature type="signal peptide" evidence="1">
    <location>
        <begin position="1"/>
        <end position="19"/>
    </location>
</feature>
<sequence>MKQFYLTYLLTILSLSAIAQQSFVGIQNTSRRGVLHAVMNPAEVANLSKNVDVNLFSVSAGVGNDVLFFNEIIGEEDIADLLFDRVDNAPVNLNAELNFLGPSFAFKAGKWGFGIYSQVVANVGVMDLNSELGRAFTDFDVAGSRELRIQSPTNQRVNVVGWGEIGGTVGRKIYSNGQHEVSAGVAVRLLMPVAYVNAGIADLDGTIQIDENEGVALTDATGVLNLSYSPSAIDEDLYGLGLDNLSPANMSGLGFDLGLSHVYYVEGVAKAHSGISLKGLGSLDFGDSQMSSTLTMNIPSNNSFRLDELEGDIDEIEEQLLASGYFSKVTESGHIARLPKLLTAYTDVRVTKVFYLSLFGQWGLSGRNDNQQIASQNIFAVTPRLKLGGFELYSPWARYQVSGFTGGLGLRFGGFFVGSNSAITGLLAETKQADVHLGLNLGFGKSKRKSTTEIPGF</sequence>
<reference evidence="4" key="1">
    <citation type="journal article" date="2019" name="Int. J. Syst. Evol. Microbiol.">
        <title>The Global Catalogue of Microorganisms (GCM) 10K type strain sequencing project: providing services to taxonomists for standard genome sequencing and annotation.</title>
        <authorList>
            <consortium name="The Broad Institute Genomics Platform"/>
            <consortium name="The Broad Institute Genome Sequencing Center for Infectious Disease"/>
            <person name="Wu L."/>
            <person name="Ma J."/>
        </authorList>
    </citation>
    <scope>NUCLEOTIDE SEQUENCE [LARGE SCALE GENOMIC DNA]</scope>
    <source>
        <strain evidence="4">CGMCC 1.15180</strain>
    </source>
</reference>
<evidence type="ECO:0000313" key="3">
    <source>
        <dbReference type="EMBL" id="MFD2036681.1"/>
    </source>
</evidence>
<name>A0ABW4VR90_9BACT</name>
<evidence type="ECO:0000313" key="4">
    <source>
        <dbReference type="Proteomes" id="UP001597361"/>
    </source>
</evidence>
<feature type="domain" description="DUF5723" evidence="2">
    <location>
        <begin position="41"/>
        <end position="419"/>
    </location>
</feature>
<protein>
    <submittedName>
        <fullName evidence="3">DUF5723 family protein</fullName>
    </submittedName>
</protein>
<feature type="chain" id="PRO_5045811915" evidence="1">
    <location>
        <begin position="20"/>
        <end position="457"/>
    </location>
</feature>
<proteinExistence type="predicted"/>
<evidence type="ECO:0000259" key="2">
    <source>
        <dbReference type="Pfam" id="PF18990"/>
    </source>
</evidence>